<dbReference type="EMBL" id="JADFTZ010000004">
    <property type="protein sequence ID" value="MBE9576864.1"/>
    <property type="molecule type" value="Genomic_DNA"/>
</dbReference>
<keyword evidence="1" id="KW-0472">Membrane</keyword>
<dbReference type="InterPro" id="IPR046714">
    <property type="entry name" value="DUF6787"/>
</dbReference>
<keyword evidence="1" id="KW-0812">Transmembrane</keyword>
<gene>
    <name evidence="3" type="ORF">IM755_09115</name>
</gene>
<feature type="transmembrane region" description="Helical" evidence="1">
    <location>
        <begin position="51"/>
        <end position="83"/>
    </location>
</feature>
<organism evidence="3 4">
    <name type="scientific">Flavobacterium proteolyticum</name>
    <dbReference type="NCBI Taxonomy" id="2911683"/>
    <lineage>
        <taxon>Bacteria</taxon>
        <taxon>Pseudomonadati</taxon>
        <taxon>Bacteroidota</taxon>
        <taxon>Flavobacteriia</taxon>
        <taxon>Flavobacteriales</taxon>
        <taxon>Flavobacteriaceae</taxon>
        <taxon>Flavobacterium</taxon>
    </lineage>
</organism>
<accession>A0ABR9WTG4</accession>
<evidence type="ECO:0000313" key="4">
    <source>
        <dbReference type="Proteomes" id="UP000656274"/>
    </source>
</evidence>
<evidence type="ECO:0000259" key="2">
    <source>
        <dbReference type="Pfam" id="PF20584"/>
    </source>
</evidence>
<protein>
    <submittedName>
        <fullName evidence="3">Diacylglyceryl transferase</fullName>
    </submittedName>
</protein>
<proteinExistence type="predicted"/>
<dbReference type="Pfam" id="PF20584">
    <property type="entry name" value="DUF6787"/>
    <property type="match status" value="1"/>
</dbReference>
<evidence type="ECO:0000313" key="3">
    <source>
        <dbReference type="EMBL" id="MBE9576864.1"/>
    </source>
</evidence>
<feature type="transmembrane region" description="Helical" evidence="1">
    <location>
        <begin position="12"/>
        <end position="31"/>
    </location>
</feature>
<name>A0ABR9WTG4_9FLAO</name>
<keyword evidence="3" id="KW-0808">Transferase</keyword>
<evidence type="ECO:0000256" key="1">
    <source>
        <dbReference type="SAM" id="Phobius"/>
    </source>
</evidence>
<keyword evidence="1" id="KW-1133">Transmembrane helix</keyword>
<reference evidence="3 4" key="1">
    <citation type="submission" date="2020-10" db="EMBL/GenBank/DDBJ databases">
        <title>The genome sequence of Flavobacterium aquaticum 1Y8A.</title>
        <authorList>
            <person name="Liu Y."/>
        </authorList>
    </citation>
    <scope>NUCLEOTIDE SEQUENCE [LARGE SCALE GENOMIC DNA]</scope>
    <source>
        <strain evidence="3 4">1Y8A</strain>
    </source>
</reference>
<comment type="caution">
    <text evidence="3">The sequence shown here is derived from an EMBL/GenBank/DDBJ whole genome shotgun (WGS) entry which is preliminary data.</text>
</comment>
<dbReference type="Proteomes" id="UP000656274">
    <property type="component" value="Unassembled WGS sequence"/>
</dbReference>
<dbReference type="RefSeq" id="WP_026726235.1">
    <property type="nucleotide sequence ID" value="NZ_JADFTZ010000004.1"/>
</dbReference>
<feature type="domain" description="DUF6787" evidence="2">
    <location>
        <begin position="18"/>
        <end position="97"/>
    </location>
</feature>
<keyword evidence="4" id="KW-1185">Reference proteome</keyword>
<sequence>MKKLKERWNVTSNWQLTIIFIVFAITGFSSLQLAKPFLSLIGIPETFQPHWLYRILRLVLIFPIYQVLLVLFGFIFGQFTFFWEFEKKMLDRMKLGFIGRYFDTKLKKKP</sequence>
<dbReference type="GO" id="GO:0016740">
    <property type="term" value="F:transferase activity"/>
    <property type="evidence" value="ECO:0007669"/>
    <property type="project" value="UniProtKB-KW"/>
</dbReference>